<name>A0A8T3DAS5_9TELE</name>
<evidence type="ECO:0000256" key="1">
    <source>
        <dbReference type="ARBA" id="ARBA00023157"/>
    </source>
</evidence>
<proteinExistence type="inferred from homology"/>
<evidence type="ECO:0000256" key="2">
    <source>
        <dbReference type="ARBA" id="ARBA00024195"/>
    </source>
</evidence>
<accession>A0A8T3DAS5</accession>
<evidence type="ECO:0000313" key="5">
    <source>
        <dbReference type="EMBL" id="KAI1891705.1"/>
    </source>
</evidence>
<dbReference type="CDD" id="cd00190">
    <property type="entry name" value="Tryp_SPc"/>
    <property type="match status" value="1"/>
</dbReference>
<feature type="signal peptide" evidence="3">
    <location>
        <begin position="1"/>
        <end position="20"/>
    </location>
</feature>
<dbReference type="PROSITE" id="PS50240">
    <property type="entry name" value="TRYPSIN_DOM"/>
    <property type="match status" value="1"/>
</dbReference>
<dbReference type="GO" id="GO:0006508">
    <property type="term" value="P:proteolysis"/>
    <property type="evidence" value="ECO:0007669"/>
    <property type="project" value="InterPro"/>
</dbReference>
<evidence type="ECO:0000259" key="4">
    <source>
        <dbReference type="PROSITE" id="PS50240"/>
    </source>
</evidence>
<evidence type="ECO:0000256" key="3">
    <source>
        <dbReference type="SAM" id="SignalP"/>
    </source>
</evidence>
<sequence>MQSALSLLMLMALLPFLAFSAQQDSSIVNGRESKHHSRPYMVSVQTKNKHICGGFLVSKFFVMTAAHCFTWGETLTVLLGAHNILSDRKDRAEVKFYHIHPGFNDNTLENDIMLLQLKSEVKKTKIVQWIALPNKDKDTKPKTVCSVAGWGANKTNGSISPHLLEADVTVVDRSLCRKTWMGKPITPRMMCAGGNIDKRGFCQGDSGGPLMCKTTAVAVERRGLQTTAVIFCCGENQQVLLKMPQLEMESLTQTAPHYSRPSTELHNV</sequence>
<feature type="chain" id="PRO_5035874938" description="Peptidase S1 domain-containing protein" evidence="3">
    <location>
        <begin position="21"/>
        <end position="268"/>
    </location>
</feature>
<dbReference type="SMART" id="SM00020">
    <property type="entry name" value="Tryp_SPc"/>
    <property type="match status" value="1"/>
</dbReference>
<dbReference type="InterPro" id="IPR009003">
    <property type="entry name" value="Peptidase_S1_PA"/>
</dbReference>
<evidence type="ECO:0000313" key="6">
    <source>
        <dbReference type="Proteomes" id="UP000829720"/>
    </source>
</evidence>
<dbReference type="InterPro" id="IPR001314">
    <property type="entry name" value="Peptidase_S1A"/>
</dbReference>
<reference evidence="5" key="1">
    <citation type="submission" date="2021-01" db="EMBL/GenBank/DDBJ databases">
        <authorList>
            <person name="Zahm M."/>
            <person name="Roques C."/>
            <person name="Cabau C."/>
            <person name="Klopp C."/>
            <person name="Donnadieu C."/>
            <person name="Jouanno E."/>
            <person name="Lampietro C."/>
            <person name="Louis A."/>
            <person name="Herpin A."/>
            <person name="Echchiki A."/>
            <person name="Berthelot C."/>
            <person name="Parey E."/>
            <person name="Roest-Crollius H."/>
            <person name="Braasch I."/>
            <person name="Postlethwait J."/>
            <person name="Bobe J."/>
            <person name="Montfort J."/>
            <person name="Bouchez O."/>
            <person name="Begum T."/>
            <person name="Mejri S."/>
            <person name="Adams A."/>
            <person name="Chen W.-J."/>
            <person name="Guiguen Y."/>
        </authorList>
    </citation>
    <scope>NUCLEOTIDE SEQUENCE</scope>
    <source>
        <tissue evidence="5">Blood</tissue>
    </source>
</reference>
<dbReference type="PRINTS" id="PR00722">
    <property type="entry name" value="CHYMOTRYPSIN"/>
</dbReference>
<dbReference type="InterPro" id="IPR001254">
    <property type="entry name" value="Trypsin_dom"/>
</dbReference>
<dbReference type="Gene3D" id="2.40.10.10">
    <property type="entry name" value="Trypsin-like serine proteases"/>
    <property type="match status" value="1"/>
</dbReference>
<dbReference type="EMBL" id="JAERUA010000013">
    <property type="protein sequence ID" value="KAI1891705.1"/>
    <property type="molecule type" value="Genomic_DNA"/>
</dbReference>
<keyword evidence="1" id="KW-1015">Disulfide bond</keyword>
<dbReference type="PROSITE" id="PS00134">
    <property type="entry name" value="TRYPSIN_HIS"/>
    <property type="match status" value="1"/>
</dbReference>
<dbReference type="InterPro" id="IPR018114">
    <property type="entry name" value="TRYPSIN_HIS"/>
</dbReference>
<dbReference type="SUPFAM" id="SSF50494">
    <property type="entry name" value="Trypsin-like serine proteases"/>
    <property type="match status" value="1"/>
</dbReference>
<dbReference type="FunFam" id="2.40.10.10:FF:000068">
    <property type="entry name" value="transmembrane protease serine 2"/>
    <property type="match status" value="1"/>
</dbReference>
<dbReference type="Pfam" id="PF00089">
    <property type="entry name" value="Trypsin"/>
    <property type="match status" value="1"/>
</dbReference>
<dbReference type="OrthoDB" id="8440449at2759"/>
<dbReference type="Proteomes" id="UP000829720">
    <property type="component" value="Unassembled WGS sequence"/>
</dbReference>
<comment type="caution">
    <text evidence="5">The sequence shown here is derived from an EMBL/GenBank/DDBJ whole genome shotgun (WGS) entry which is preliminary data.</text>
</comment>
<keyword evidence="6" id="KW-1185">Reference proteome</keyword>
<organism evidence="5 6">
    <name type="scientific">Albula goreensis</name>
    <dbReference type="NCBI Taxonomy" id="1534307"/>
    <lineage>
        <taxon>Eukaryota</taxon>
        <taxon>Metazoa</taxon>
        <taxon>Chordata</taxon>
        <taxon>Craniata</taxon>
        <taxon>Vertebrata</taxon>
        <taxon>Euteleostomi</taxon>
        <taxon>Actinopterygii</taxon>
        <taxon>Neopterygii</taxon>
        <taxon>Teleostei</taxon>
        <taxon>Albuliformes</taxon>
        <taxon>Albulidae</taxon>
        <taxon>Albula</taxon>
    </lineage>
</organism>
<feature type="domain" description="Peptidase S1" evidence="4">
    <location>
        <begin position="27"/>
        <end position="268"/>
    </location>
</feature>
<gene>
    <name evidence="5" type="ORF">AGOR_G00146520</name>
</gene>
<dbReference type="GO" id="GO:0004252">
    <property type="term" value="F:serine-type endopeptidase activity"/>
    <property type="evidence" value="ECO:0007669"/>
    <property type="project" value="InterPro"/>
</dbReference>
<keyword evidence="3" id="KW-0732">Signal</keyword>
<dbReference type="AlphaFoldDB" id="A0A8T3DAS5"/>
<comment type="similarity">
    <text evidence="2">Belongs to the peptidase S1 family. CLIP subfamily.</text>
</comment>
<dbReference type="PANTHER" id="PTHR24271">
    <property type="entry name" value="KALLIKREIN-RELATED"/>
    <property type="match status" value="1"/>
</dbReference>
<dbReference type="PANTHER" id="PTHR24271:SF87">
    <property type="entry name" value="ARGININE ESTERASE-LIKE-RELATED"/>
    <property type="match status" value="1"/>
</dbReference>
<protein>
    <recommendedName>
        <fullName evidence="4">Peptidase S1 domain-containing protein</fullName>
    </recommendedName>
</protein>
<dbReference type="InterPro" id="IPR043504">
    <property type="entry name" value="Peptidase_S1_PA_chymotrypsin"/>
</dbReference>
<dbReference type="FunFam" id="2.40.10.10:FF:000002">
    <property type="entry name" value="Transmembrane protease serine"/>
    <property type="match status" value="1"/>
</dbReference>